<keyword evidence="2" id="KW-1185">Reference proteome</keyword>
<evidence type="ECO:0000313" key="3">
    <source>
        <dbReference type="WBParaSite" id="scf7180000422505.g9120"/>
    </source>
</evidence>
<dbReference type="Gene3D" id="3.40.50.1240">
    <property type="entry name" value="Phosphoglycerate mutase-like"/>
    <property type="match status" value="1"/>
</dbReference>
<dbReference type="PANTHER" id="PTHR16469:SF27">
    <property type="entry name" value="UBIQUITIN-ASSOCIATED AND SH3 DOMAIN-CONTAINING BA-RELATED"/>
    <property type="match status" value="1"/>
</dbReference>
<feature type="chain" id="PRO_5037364066" evidence="1">
    <location>
        <begin position="19"/>
        <end position="451"/>
    </location>
</feature>
<keyword evidence="1" id="KW-0732">Signal</keyword>
<protein>
    <submittedName>
        <fullName evidence="3">Uncharacterized protein</fullName>
    </submittedName>
</protein>
<dbReference type="WBParaSite" id="scf7180000422505.g9120">
    <property type="protein sequence ID" value="scf7180000422505.g9120"/>
    <property type="gene ID" value="scf7180000422505.g9120"/>
</dbReference>
<dbReference type="AlphaFoldDB" id="A0A915P4X1"/>
<dbReference type="Proteomes" id="UP000887560">
    <property type="component" value="Unplaced"/>
</dbReference>
<dbReference type="SUPFAM" id="SSF53254">
    <property type="entry name" value="Phosphoglycerate mutase-like"/>
    <property type="match status" value="1"/>
</dbReference>
<name>A0A915P4X1_9BILA</name>
<accession>A0A915P4X1</accession>
<sequence>MLILIFLLIFDNLQEGFSETEINGIDVLKMAKCYMNAFYRTPSIPRKLKMGRIHNCAKILGNDVVSMDEAMIPHLAFSENINQCLEKIKDIKILQEKLFNKSGLNEWRENSIKRLKEEYDQNILKYSPLLDNVPSLRDWHLASRSPGHTQDYLNSMDDKYNRWIRKLSPFSLSLNSAYLTIAEYLIQKLLDVRLNYLSKFEIGENYQNYIPYFPKVKRVIWLVRHGERLDNDKEVKEMAKIDGYINDENSGRKFSLDNSPLNQRGLERAAALNNVFNNIDIQHLFASPYERAIQTAVKLLGDSHKNYSESRILTSQLKIKVEPGFIETMSCVDEHIGYEKIKELRKHHPRLDEEGGNSDMGCCRRIKDALNGLIENLENGTLDDSKFFNSSLLSQINEGTYKNQWIQPGEETADQIVIVSHALPICAVHNIAAGMYTYAPQGLRGLSMDLR</sequence>
<proteinExistence type="predicted"/>
<evidence type="ECO:0000313" key="2">
    <source>
        <dbReference type="Proteomes" id="UP000887560"/>
    </source>
</evidence>
<dbReference type="SMART" id="SM00855">
    <property type="entry name" value="PGAM"/>
    <property type="match status" value="1"/>
</dbReference>
<dbReference type="CDD" id="cd07067">
    <property type="entry name" value="HP_PGM_like"/>
    <property type="match status" value="1"/>
</dbReference>
<dbReference type="GO" id="GO:0016791">
    <property type="term" value="F:phosphatase activity"/>
    <property type="evidence" value="ECO:0007669"/>
    <property type="project" value="UniProtKB-ARBA"/>
</dbReference>
<evidence type="ECO:0000256" key="1">
    <source>
        <dbReference type="SAM" id="SignalP"/>
    </source>
</evidence>
<dbReference type="InterPro" id="IPR013078">
    <property type="entry name" value="His_Pase_superF_clade-1"/>
</dbReference>
<dbReference type="Pfam" id="PF00300">
    <property type="entry name" value="His_Phos_1"/>
    <property type="match status" value="1"/>
</dbReference>
<dbReference type="InterPro" id="IPR051710">
    <property type="entry name" value="Phosphatase_SH3-domain"/>
</dbReference>
<dbReference type="InterPro" id="IPR029033">
    <property type="entry name" value="His_PPase_superfam"/>
</dbReference>
<organism evidence="2 3">
    <name type="scientific">Meloidogyne floridensis</name>
    <dbReference type="NCBI Taxonomy" id="298350"/>
    <lineage>
        <taxon>Eukaryota</taxon>
        <taxon>Metazoa</taxon>
        <taxon>Ecdysozoa</taxon>
        <taxon>Nematoda</taxon>
        <taxon>Chromadorea</taxon>
        <taxon>Rhabditida</taxon>
        <taxon>Tylenchina</taxon>
        <taxon>Tylenchomorpha</taxon>
        <taxon>Tylenchoidea</taxon>
        <taxon>Meloidogynidae</taxon>
        <taxon>Meloidogyninae</taxon>
        <taxon>Meloidogyne</taxon>
    </lineage>
</organism>
<feature type="signal peptide" evidence="1">
    <location>
        <begin position="1"/>
        <end position="18"/>
    </location>
</feature>
<dbReference type="PANTHER" id="PTHR16469">
    <property type="entry name" value="UBIQUITIN-ASSOCIATED AND SH3 DOMAIN-CONTAINING BA-RELATED"/>
    <property type="match status" value="1"/>
</dbReference>
<reference evidence="3" key="1">
    <citation type="submission" date="2022-11" db="UniProtKB">
        <authorList>
            <consortium name="WormBaseParasite"/>
        </authorList>
    </citation>
    <scope>IDENTIFICATION</scope>
</reference>